<sequence>MKSNFLWNQSNKSSTVNIKKEDFSELSSNAEEEICTDSLDFVVGIQAPKIEVKPKVKDPAKTRMDILQIDQAISTNLDQQRDIDSENSGQPMTISSYRKTFEKPMFKTTSSKRTHRPREDCQPSMFEFRNTTSTNRQNLVMNMTRKGLVEFMKQYNTVFNKTSKKKAKTRSTTRQLNPSVLSPQNLCSDLPPNFQEKYTTNFQVRQIQTTENKRKGFFRIKKRPSVEINEYVQRRKKSLSREIRRKKILSGTKGTKVKSEQNQPDIFEMMQYKKLKVNEMLYDVPKVLQSDQFRDTARMAKKKKKVEEKRQPVTLPPESSKPVSSHSTIRYYDEQDTKNDSQLMAKRFRSTSILRNYNKICSKTTSKNITKTLLGLQRQKIAVKQMRSQFDDKYFNNIRLCKTNRNRRSDLTKILDDSKFTVGISNASISTKKTDGILDAPKTALQRNMTNYPANKWLRKHNSKNELQEDSCMMQQSKESSTINPEDIGLKAFLDKNKSPDKFKFMTIYRMQRAEEGTSQVQNKRKRVMKKKSESIFDNK</sequence>
<protein>
    <submittedName>
        <fullName evidence="2">Uncharacterized protein</fullName>
    </submittedName>
</protein>
<feature type="region of interest" description="Disordered" evidence="1">
    <location>
        <begin position="162"/>
        <end position="186"/>
    </location>
</feature>
<keyword evidence="3" id="KW-1185">Reference proteome</keyword>
<dbReference type="EMBL" id="CAMPGE010025765">
    <property type="protein sequence ID" value="CAI2383491.1"/>
    <property type="molecule type" value="Genomic_DNA"/>
</dbReference>
<gene>
    <name evidence="2" type="ORF">ECRASSUSDP1_LOCUS24993</name>
</gene>
<feature type="compositionally biased region" description="Polar residues" evidence="1">
    <location>
        <begin position="175"/>
        <end position="186"/>
    </location>
</feature>
<proteinExistence type="predicted"/>
<evidence type="ECO:0000313" key="3">
    <source>
        <dbReference type="Proteomes" id="UP001295684"/>
    </source>
</evidence>
<dbReference type="Proteomes" id="UP001295684">
    <property type="component" value="Unassembled WGS sequence"/>
</dbReference>
<evidence type="ECO:0000313" key="2">
    <source>
        <dbReference type="EMBL" id="CAI2383491.1"/>
    </source>
</evidence>
<reference evidence="2" key="1">
    <citation type="submission" date="2023-07" db="EMBL/GenBank/DDBJ databases">
        <authorList>
            <consortium name="AG Swart"/>
            <person name="Singh M."/>
            <person name="Singh A."/>
            <person name="Seah K."/>
            <person name="Emmerich C."/>
        </authorList>
    </citation>
    <scope>NUCLEOTIDE SEQUENCE</scope>
    <source>
        <strain evidence="2">DP1</strain>
    </source>
</reference>
<feature type="compositionally biased region" description="Basic and acidic residues" evidence="1">
    <location>
        <begin position="531"/>
        <end position="540"/>
    </location>
</feature>
<feature type="compositionally biased region" description="Basic residues" evidence="1">
    <location>
        <begin position="162"/>
        <end position="171"/>
    </location>
</feature>
<feature type="region of interest" description="Disordered" evidence="1">
    <location>
        <begin position="300"/>
        <end position="327"/>
    </location>
</feature>
<organism evidence="2 3">
    <name type="scientific">Euplotes crassus</name>
    <dbReference type="NCBI Taxonomy" id="5936"/>
    <lineage>
        <taxon>Eukaryota</taxon>
        <taxon>Sar</taxon>
        <taxon>Alveolata</taxon>
        <taxon>Ciliophora</taxon>
        <taxon>Intramacronucleata</taxon>
        <taxon>Spirotrichea</taxon>
        <taxon>Hypotrichia</taxon>
        <taxon>Euplotida</taxon>
        <taxon>Euplotidae</taxon>
        <taxon>Moneuplotes</taxon>
    </lineage>
</organism>
<name>A0AAD1Y3V4_EUPCR</name>
<comment type="caution">
    <text evidence="2">The sequence shown here is derived from an EMBL/GenBank/DDBJ whole genome shotgun (WGS) entry which is preliminary data.</text>
</comment>
<feature type="region of interest" description="Disordered" evidence="1">
    <location>
        <begin position="514"/>
        <end position="540"/>
    </location>
</feature>
<dbReference type="AlphaFoldDB" id="A0AAD1Y3V4"/>
<evidence type="ECO:0000256" key="1">
    <source>
        <dbReference type="SAM" id="MobiDB-lite"/>
    </source>
</evidence>
<accession>A0AAD1Y3V4</accession>